<gene>
    <name evidence="1" type="ORF">UC35_22840</name>
</gene>
<sequence>MAWQISGQYMETCNCTLLCPCIFTNLAGRPTEGDCKAALALRIDKGSKDGVSLDGINFIVMLQSQGPMGAGNMTVGLIVDSAASDTQVEAIGAIASGAAGGPMAMLAPLVGKMAGVERREVRIDNDGVTWSASAGELLDEACEGLLNLSTPPELMAIDNVSHPLNSRLALAKATRSKMDAFGIKWDDSTGTRNGHFAPFAWSG</sequence>
<accession>A0A127JYS9</accession>
<proteinExistence type="predicted"/>
<dbReference type="EMBL" id="CP010951">
    <property type="protein sequence ID" value="AMO25146.1"/>
    <property type="molecule type" value="Genomic_DNA"/>
</dbReference>
<protein>
    <recommendedName>
        <fullName evidence="3">DUF1326 domain-containing protein</fullName>
    </recommendedName>
</protein>
<evidence type="ECO:0000313" key="1">
    <source>
        <dbReference type="EMBL" id="AMO25146.1"/>
    </source>
</evidence>
<dbReference type="Pfam" id="PF07040">
    <property type="entry name" value="DUF1326"/>
    <property type="match status" value="1"/>
</dbReference>
<dbReference type="PATRIC" id="fig|94132.3.peg.4653"/>
<dbReference type="OrthoDB" id="9802256at2"/>
<organism evidence="1 2">
    <name type="scientific">Ramlibacter tataouinensis</name>
    <dbReference type="NCBI Taxonomy" id="94132"/>
    <lineage>
        <taxon>Bacteria</taxon>
        <taxon>Pseudomonadati</taxon>
        <taxon>Pseudomonadota</taxon>
        <taxon>Betaproteobacteria</taxon>
        <taxon>Burkholderiales</taxon>
        <taxon>Comamonadaceae</taxon>
        <taxon>Ramlibacter</taxon>
    </lineage>
</organism>
<evidence type="ECO:0000313" key="2">
    <source>
        <dbReference type="Proteomes" id="UP000070433"/>
    </source>
</evidence>
<dbReference type="AlphaFoldDB" id="A0A127JYS9"/>
<name>A0A127JYS9_9BURK</name>
<keyword evidence="2" id="KW-1185">Reference proteome</keyword>
<evidence type="ECO:0008006" key="3">
    <source>
        <dbReference type="Google" id="ProtNLM"/>
    </source>
</evidence>
<reference evidence="1 2" key="1">
    <citation type="journal article" date="2014" name="Int. J. Syst. Evol. Microbiol.">
        <title>Ramlibacter solisilvae sp. nov., isolated from forest soil, and emended description of the genus Ramlibacter.</title>
        <authorList>
            <person name="Lee H.J."/>
            <person name="Lee S.H."/>
            <person name="Lee S.S."/>
            <person name="Lee J.S."/>
            <person name="Kim Y."/>
            <person name="Kim S.C."/>
            <person name="Jeon C.O."/>
        </authorList>
    </citation>
    <scope>NUCLEOTIDE SEQUENCE [LARGE SCALE GENOMIC DNA]</scope>
    <source>
        <strain evidence="1 2">5-10</strain>
    </source>
</reference>
<dbReference type="InterPro" id="IPR009758">
    <property type="entry name" value="DUF1326"/>
</dbReference>
<dbReference type="Proteomes" id="UP000070433">
    <property type="component" value="Chromosome"/>
</dbReference>